<accession>A0A0P0RMS7</accession>
<gene>
    <name evidence="1" type="ORF">K788_0001445</name>
</gene>
<dbReference type="KEGG" id="bcai:K788_0001445"/>
<evidence type="ECO:0000313" key="2">
    <source>
        <dbReference type="Proteomes" id="UP000019146"/>
    </source>
</evidence>
<protein>
    <submittedName>
        <fullName evidence="1">Uncharacterized protein</fullName>
    </submittedName>
</protein>
<organism evidence="1 2">
    <name type="scientific">Paraburkholderia caribensis MBA4</name>
    <dbReference type="NCBI Taxonomy" id="1323664"/>
    <lineage>
        <taxon>Bacteria</taxon>
        <taxon>Pseudomonadati</taxon>
        <taxon>Pseudomonadota</taxon>
        <taxon>Betaproteobacteria</taxon>
        <taxon>Burkholderiales</taxon>
        <taxon>Burkholderiaceae</taxon>
        <taxon>Paraburkholderia</taxon>
    </lineage>
</organism>
<dbReference type="EMBL" id="CP012748">
    <property type="protein sequence ID" value="ALL70211.1"/>
    <property type="molecule type" value="Genomic_DNA"/>
</dbReference>
<dbReference type="AlphaFoldDB" id="A0A0P0RMS7"/>
<evidence type="ECO:0000313" key="1">
    <source>
        <dbReference type="EMBL" id="ALL70211.1"/>
    </source>
</evidence>
<keyword evidence="1" id="KW-0614">Plasmid</keyword>
<reference evidence="1 2" key="1">
    <citation type="journal article" date="2014" name="Genome Announc.">
        <title>Draft Genome Sequence of the Haloacid-Degrading Burkholderia caribensis Strain MBA4.</title>
        <authorList>
            <person name="Pan Y."/>
            <person name="Kong K.F."/>
            <person name="Tsang J.S."/>
        </authorList>
    </citation>
    <scope>NUCLEOTIDE SEQUENCE [LARGE SCALE GENOMIC DNA]</scope>
    <source>
        <strain evidence="1 2">MBA4</strain>
        <plasmid evidence="2">Plasmid</plasmid>
    </source>
</reference>
<name>A0A0P0RMS7_9BURK</name>
<sequence>MSVSENRPLTLIREAHEFKQRLRISKAGKRLWDATLDAR</sequence>
<geneLocation type="plasmid" evidence="2"/>
<proteinExistence type="predicted"/>
<dbReference type="Proteomes" id="UP000019146">
    <property type="component" value="Plasmid unnamed"/>
</dbReference>